<organism evidence="2 3">
    <name type="scientific">Torulaspora globosa</name>
    <dbReference type="NCBI Taxonomy" id="48254"/>
    <lineage>
        <taxon>Eukaryota</taxon>
        <taxon>Fungi</taxon>
        <taxon>Dikarya</taxon>
        <taxon>Ascomycota</taxon>
        <taxon>Saccharomycotina</taxon>
        <taxon>Saccharomycetes</taxon>
        <taxon>Saccharomycetales</taxon>
        <taxon>Saccharomycetaceae</taxon>
        <taxon>Torulaspora</taxon>
    </lineage>
</organism>
<feature type="region of interest" description="Disordered" evidence="1">
    <location>
        <begin position="182"/>
        <end position="281"/>
    </location>
</feature>
<evidence type="ECO:0000313" key="2">
    <source>
        <dbReference type="EMBL" id="QLQ81598.1"/>
    </source>
</evidence>
<dbReference type="OrthoDB" id="4036527at2759"/>
<gene>
    <name evidence="2" type="ORF">HG537_0F03590</name>
</gene>
<evidence type="ECO:0008006" key="4">
    <source>
        <dbReference type="Google" id="ProtNLM"/>
    </source>
</evidence>
<feature type="compositionally biased region" description="Polar residues" evidence="1">
    <location>
        <begin position="261"/>
        <end position="281"/>
    </location>
</feature>
<protein>
    <recommendedName>
        <fullName evidence="4">BLOC-1-related complex subunit 5</fullName>
    </recommendedName>
</protein>
<dbReference type="AlphaFoldDB" id="A0A7H9HV37"/>
<name>A0A7H9HV37_9SACH</name>
<keyword evidence="3" id="KW-1185">Reference proteome</keyword>
<reference evidence="2 3" key="1">
    <citation type="submission" date="2020-06" db="EMBL/GenBank/DDBJ databases">
        <title>The yeast mating-type switching endonuclease HO is a domesticated member of an unorthodox homing genetic element family.</title>
        <authorList>
            <person name="Coughlan A.Y."/>
            <person name="Lombardi L."/>
            <person name="Braun-Galleani S."/>
            <person name="Martos A.R."/>
            <person name="Galeote V."/>
            <person name="Bigey F."/>
            <person name="Dequin S."/>
            <person name="Byrne K.P."/>
            <person name="Wolfe K.H."/>
        </authorList>
    </citation>
    <scope>NUCLEOTIDE SEQUENCE [LARGE SCALE GENOMIC DNA]</scope>
    <source>
        <strain evidence="2 3">CBS2947</strain>
    </source>
</reference>
<evidence type="ECO:0000256" key="1">
    <source>
        <dbReference type="SAM" id="MobiDB-lite"/>
    </source>
</evidence>
<evidence type="ECO:0000313" key="3">
    <source>
        <dbReference type="Proteomes" id="UP000510647"/>
    </source>
</evidence>
<dbReference type="EMBL" id="CP059272">
    <property type="protein sequence ID" value="QLQ81598.1"/>
    <property type="molecule type" value="Genomic_DNA"/>
</dbReference>
<dbReference type="Proteomes" id="UP000510647">
    <property type="component" value="Chromosome 6"/>
</dbReference>
<sequence length="281" mass="31527">MPANSLKTRRDRFSFSKIEGGEAFNELKRLSSIPNHKQLTLRSIYEALEGEIGQVKEDINCIYRAVTNDINLEKEQTETVEHQLKKSARKVNHMYEKVLVNRSQNNSSIGTSMLQKLSDDVDNANSSLEEIDNTVDSILSIFSQIDSKIPQKNQLLNGHGFNEQHYPLLFGLMHQKFGDQLVAHQEESSSDEPETVPSLTENRTGTAGPRPTSPLMSHAQIEPTESVSDLIRKYRISQGARGRSSNADDTYLPPSLRRISAPSTQTTLETITVQLSRETDS</sequence>
<proteinExistence type="predicted"/>
<accession>A0A7H9HV37</accession>